<accession>A0AAT9V7J2</accession>
<dbReference type="GO" id="GO:0003677">
    <property type="term" value="F:DNA binding"/>
    <property type="evidence" value="ECO:0007669"/>
    <property type="project" value="UniProtKB-KW"/>
</dbReference>
<gene>
    <name evidence="3" type="ORF">QB910_000011</name>
</gene>
<dbReference type="Gene3D" id="4.10.520.10">
    <property type="entry name" value="IHF-like DNA-binding proteins"/>
    <property type="match status" value="1"/>
</dbReference>
<name>A0AAT9V7J2_9CAUD</name>
<organism evidence="3">
    <name type="scientific">Alicyclobacillus phage KKP_3916</name>
    <dbReference type="NCBI Taxonomy" id="3040651"/>
    <lineage>
        <taxon>Viruses</taxon>
        <taxon>Duplodnaviria</taxon>
        <taxon>Heunggongvirae</taxon>
        <taxon>Uroviricota</taxon>
        <taxon>Caudoviricetes</taxon>
    </lineage>
</organism>
<dbReference type="Pfam" id="PF00216">
    <property type="entry name" value="Bac_DNA_binding"/>
    <property type="match status" value="1"/>
</dbReference>
<sequence length="94" mass="10080">MAEGTLNMKELVKRVATATGSTQKQAREFVEATFEELKGAVANHEKIAIAGYLKGGAKYVSARTRRNPRDGSVVEKEAGYKLVLKAGSKLVAAI</sequence>
<dbReference type="PANTHER" id="PTHR33175">
    <property type="entry name" value="DNA-BINDING PROTEIN HU"/>
    <property type="match status" value="1"/>
</dbReference>
<dbReference type="InterPro" id="IPR010992">
    <property type="entry name" value="IHF-like_DNA-bd_dom_sf"/>
</dbReference>
<keyword evidence="1" id="KW-0238">DNA-binding</keyword>
<dbReference type="GO" id="GO:0030527">
    <property type="term" value="F:structural constituent of chromatin"/>
    <property type="evidence" value="ECO:0007669"/>
    <property type="project" value="InterPro"/>
</dbReference>
<evidence type="ECO:0008006" key="4">
    <source>
        <dbReference type="Google" id="ProtNLM"/>
    </source>
</evidence>
<dbReference type="SMART" id="SM00411">
    <property type="entry name" value="BHL"/>
    <property type="match status" value="1"/>
</dbReference>
<evidence type="ECO:0000256" key="2">
    <source>
        <dbReference type="RuleBase" id="RU003939"/>
    </source>
</evidence>
<comment type="similarity">
    <text evidence="2">Belongs to the bacterial histone-like protein family.</text>
</comment>
<evidence type="ECO:0000256" key="1">
    <source>
        <dbReference type="ARBA" id="ARBA00023125"/>
    </source>
</evidence>
<proteinExistence type="inferred from homology"/>
<reference evidence="3" key="1">
    <citation type="submission" date="2023-04" db="EMBL/GenBank/DDBJ databases">
        <title>Characterization and genome study of newly isolated Alicyclobacillus-specific phaga.</title>
        <authorList>
            <person name="Shymialevich D."/>
            <person name="Wojcicki M."/>
            <person name="Srednicka P."/>
            <person name="Swider O."/>
        </authorList>
    </citation>
    <scope>NUCLEOTIDE SEQUENCE</scope>
</reference>
<evidence type="ECO:0000313" key="3">
    <source>
        <dbReference type="EMBL" id="WJJ55255.1"/>
    </source>
</evidence>
<dbReference type="PANTHER" id="PTHR33175:SF3">
    <property type="entry name" value="DNA-BINDING PROTEIN HU-BETA"/>
    <property type="match status" value="1"/>
</dbReference>
<protein>
    <recommendedName>
        <fullName evidence="4">DNA-binding protein</fullName>
    </recommendedName>
</protein>
<dbReference type="InterPro" id="IPR000119">
    <property type="entry name" value="Hist_DNA-bd"/>
</dbReference>
<dbReference type="SUPFAM" id="SSF47729">
    <property type="entry name" value="IHF-like DNA-binding proteins"/>
    <property type="match status" value="1"/>
</dbReference>
<dbReference type="EMBL" id="OQ846916">
    <property type="protein sequence ID" value="WJJ55255.1"/>
    <property type="molecule type" value="Genomic_DNA"/>
</dbReference>